<keyword evidence="2" id="KW-1185">Reference proteome</keyword>
<gene>
    <name evidence="1" type="ORF">Nepgr_013047</name>
</gene>
<comment type="caution">
    <text evidence="1">The sequence shown here is derived from an EMBL/GenBank/DDBJ whole genome shotgun (WGS) entry which is preliminary data.</text>
</comment>
<accession>A0AAD3XNX7</accession>
<evidence type="ECO:0000313" key="2">
    <source>
        <dbReference type="Proteomes" id="UP001279734"/>
    </source>
</evidence>
<sequence length="67" mass="7536">MSQIFHKHQPGKPAVTTLDKMAYAHTDKQRPCQKKKNSLPSHHLGYELCEVEMNEIGDCGVPVAYVV</sequence>
<protein>
    <submittedName>
        <fullName evidence="1">Uncharacterized protein</fullName>
    </submittedName>
</protein>
<name>A0AAD3XNX7_NEPGR</name>
<organism evidence="1 2">
    <name type="scientific">Nepenthes gracilis</name>
    <name type="common">Slender pitcher plant</name>
    <dbReference type="NCBI Taxonomy" id="150966"/>
    <lineage>
        <taxon>Eukaryota</taxon>
        <taxon>Viridiplantae</taxon>
        <taxon>Streptophyta</taxon>
        <taxon>Embryophyta</taxon>
        <taxon>Tracheophyta</taxon>
        <taxon>Spermatophyta</taxon>
        <taxon>Magnoliopsida</taxon>
        <taxon>eudicotyledons</taxon>
        <taxon>Gunneridae</taxon>
        <taxon>Pentapetalae</taxon>
        <taxon>Caryophyllales</taxon>
        <taxon>Nepenthaceae</taxon>
        <taxon>Nepenthes</taxon>
    </lineage>
</organism>
<dbReference type="AlphaFoldDB" id="A0AAD3XNX7"/>
<dbReference type="EMBL" id="BSYO01000010">
    <property type="protein sequence ID" value="GMH11206.1"/>
    <property type="molecule type" value="Genomic_DNA"/>
</dbReference>
<reference evidence="1" key="1">
    <citation type="submission" date="2023-05" db="EMBL/GenBank/DDBJ databases">
        <title>Nepenthes gracilis genome sequencing.</title>
        <authorList>
            <person name="Fukushima K."/>
        </authorList>
    </citation>
    <scope>NUCLEOTIDE SEQUENCE</scope>
    <source>
        <strain evidence="1">SING2019-196</strain>
    </source>
</reference>
<dbReference type="Proteomes" id="UP001279734">
    <property type="component" value="Unassembled WGS sequence"/>
</dbReference>
<proteinExistence type="predicted"/>
<evidence type="ECO:0000313" key="1">
    <source>
        <dbReference type="EMBL" id="GMH11206.1"/>
    </source>
</evidence>